<gene>
    <name evidence="5" type="ORF">ElyMa_003913400</name>
</gene>
<dbReference type="InterPro" id="IPR040476">
    <property type="entry name" value="CSD2"/>
</dbReference>
<dbReference type="InterPro" id="IPR050180">
    <property type="entry name" value="RNR_Ribonuclease"/>
</dbReference>
<evidence type="ECO:0000313" key="6">
    <source>
        <dbReference type="Proteomes" id="UP000762676"/>
    </source>
</evidence>
<keyword evidence="2" id="KW-0378">Hydrolase</keyword>
<dbReference type="GO" id="GO:0006402">
    <property type="term" value="P:mRNA catabolic process"/>
    <property type="evidence" value="ECO:0007669"/>
    <property type="project" value="TreeGrafter"/>
</dbReference>
<dbReference type="Pfam" id="PF17876">
    <property type="entry name" value="CSD2"/>
    <property type="match status" value="1"/>
</dbReference>
<evidence type="ECO:0000313" key="5">
    <source>
        <dbReference type="EMBL" id="GFR75205.1"/>
    </source>
</evidence>
<accession>A0AAV4FRA1</accession>
<dbReference type="EMBL" id="BMAT01007964">
    <property type="protein sequence ID" value="GFR75205.1"/>
    <property type="molecule type" value="Genomic_DNA"/>
</dbReference>
<feature type="domain" description="RNase II/RNase R cold shock" evidence="4">
    <location>
        <begin position="50"/>
        <end position="115"/>
    </location>
</feature>
<dbReference type="InterPro" id="IPR012340">
    <property type="entry name" value="NA-bd_OB-fold"/>
</dbReference>
<dbReference type="AlphaFoldDB" id="A0AAV4FRA1"/>
<dbReference type="GO" id="GO:0004527">
    <property type="term" value="F:exonuclease activity"/>
    <property type="evidence" value="ECO:0007669"/>
    <property type="project" value="UniProtKB-KW"/>
</dbReference>
<sequence length="187" mass="21382">MDEDEVLLQTFKDPDKEDALQGYVIKVLKRSREKFVGSIKKFGDKFGILPLDPRIRGKFRFINEDKLEEKQEVVVKIIEYGPHPKVELEMIIGVEGDASLDILASIYDSGVPFEFDPQTIKEAKQLPPNIDNENIDGRKDVRERLIVTIDGDDTKDFDDAISIEPELNMEPSILLMNMLQLMSSIEE</sequence>
<evidence type="ECO:0000256" key="1">
    <source>
        <dbReference type="ARBA" id="ARBA00022722"/>
    </source>
</evidence>
<reference evidence="5 6" key="1">
    <citation type="journal article" date="2021" name="Elife">
        <title>Chloroplast acquisition without the gene transfer in kleptoplastic sea slugs, Plakobranchus ocellatus.</title>
        <authorList>
            <person name="Maeda T."/>
            <person name="Takahashi S."/>
            <person name="Yoshida T."/>
            <person name="Shimamura S."/>
            <person name="Takaki Y."/>
            <person name="Nagai Y."/>
            <person name="Toyoda A."/>
            <person name="Suzuki Y."/>
            <person name="Arimoto A."/>
            <person name="Ishii H."/>
            <person name="Satoh N."/>
            <person name="Nishiyama T."/>
            <person name="Hasebe M."/>
            <person name="Maruyama T."/>
            <person name="Minagawa J."/>
            <person name="Obokata J."/>
            <person name="Shigenobu S."/>
        </authorList>
    </citation>
    <scope>NUCLEOTIDE SEQUENCE [LARGE SCALE GENOMIC DNA]</scope>
</reference>
<dbReference type="Proteomes" id="UP000762676">
    <property type="component" value="Unassembled WGS sequence"/>
</dbReference>
<keyword evidence="3" id="KW-0269">Exonuclease</keyword>
<proteinExistence type="predicted"/>
<protein>
    <submittedName>
        <fullName evidence="5">Ribonuclease R</fullName>
    </submittedName>
</protein>
<organism evidence="5 6">
    <name type="scientific">Elysia marginata</name>
    <dbReference type="NCBI Taxonomy" id="1093978"/>
    <lineage>
        <taxon>Eukaryota</taxon>
        <taxon>Metazoa</taxon>
        <taxon>Spiralia</taxon>
        <taxon>Lophotrochozoa</taxon>
        <taxon>Mollusca</taxon>
        <taxon>Gastropoda</taxon>
        <taxon>Heterobranchia</taxon>
        <taxon>Euthyneura</taxon>
        <taxon>Panpulmonata</taxon>
        <taxon>Sacoglossa</taxon>
        <taxon>Placobranchoidea</taxon>
        <taxon>Plakobranchidae</taxon>
        <taxon>Elysia</taxon>
    </lineage>
</organism>
<dbReference type="SUPFAM" id="SSF50249">
    <property type="entry name" value="Nucleic acid-binding proteins"/>
    <property type="match status" value="1"/>
</dbReference>
<dbReference type="PANTHER" id="PTHR23355:SF9">
    <property type="entry name" value="DIS3-LIKE EXONUCLEASE 2"/>
    <property type="match status" value="1"/>
</dbReference>
<keyword evidence="6" id="KW-1185">Reference proteome</keyword>
<comment type="caution">
    <text evidence="5">The sequence shown here is derived from an EMBL/GenBank/DDBJ whole genome shotgun (WGS) entry which is preliminary data.</text>
</comment>
<dbReference type="GO" id="GO:0005829">
    <property type="term" value="C:cytosol"/>
    <property type="evidence" value="ECO:0007669"/>
    <property type="project" value="TreeGrafter"/>
</dbReference>
<dbReference type="PANTHER" id="PTHR23355">
    <property type="entry name" value="RIBONUCLEASE"/>
    <property type="match status" value="1"/>
</dbReference>
<evidence type="ECO:0000259" key="4">
    <source>
        <dbReference type="Pfam" id="PF17876"/>
    </source>
</evidence>
<name>A0AAV4FRA1_9GAST</name>
<evidence type="ECO:0000256" key="3">
    <source>
        <dbReference type="ARBA" id="ARBA00022839"/>
    </source>
</evidence>
<evidence type="ECO:0000256" key="2">
    <source>
        <dbReference type="ARBA" id="ARBA00022801"/>
    </source>
</evidence>
<keyword evidence="1" id="KW-0540">Nuclease</keyword>